<dbReference type="SFLD" id="SFLDS00029">
    <property type="entry name" value="Radical_SAM"/>
    <property type="match status" value="1"/>
</dbReference>
<dbReference type="STRING" id="526222.Desal_0099"/>
<feature type="binding site" evidence="14">
    <location>
        <position position="200"/>
    </location>
    <ligand>
        <name>S-adenosyl-L-methionine</name>
        <dbReference type="ChEBI" id="CHEBI:59789"/>
    </ligand>
</feature>
<proteinExistence type="inferred from homology"/>
<feature type="active site" description="S-methylcysteine intermediate" evidence="14">
    <location>
        <position position="341"/>
    </location>
</feature>
<evidence type="ECO:0000256" key="11">
    <source>
        <dbReference type="ARBA" id="ARBA00023004"/>
    </source>
</evidence>
<feature type="active site" description="Proton acceptor" evidence="14">
    <location>
        <position position="97"/>
    </location>
</feature>
<dbReference type="Gene3D" id="1.10.150.530">
    <property type="match status" value="1"/>
</dbReference>
<dbReference type="GO" id="GO:0030488">
    <property type="term" value="P:tRNA methylation"/>
    <property type="evidence" value="ECO:0007669"/>
    <property type="project" value="UniProtKB-UniRule"/>
</dbReference>
<evidence type="ECO:0000259" key="15">
    <source>
        <dbReference type="PROSITE" id="PS51918"/>
    </source>
</evidence>
<dbReference type="InterPro" id="IPR048641">
    <property type="entry name" value="RlmN_N"/>
</dbReference>
<dbReference type="SFLD" id="SFLDG01062">
    <property type="entry name" value="methyltransferase_(Class_A)"/>
    <property type="match status" value="1"/>
</dbReference>
<evidence type="ECO:0000256" key="7">
    <source>
        <dbReference type="ARBA" id="ARBA00022679"/>
    </source>
</evidence>
<accession>C6BV33</accession>
<dbReference type="GO" id="GO:0002935">
    <property type="term" value="F:tRNA (adenine(37)-C2)-methyltransferase activity"/>
    <property type="evidence" value="ECO:0007669"/>
    <property type="project" value="UniProtKB-UniRule"/>
</dbReference>
<comment type="caution">
    <text evidence="14">Lacks conserved residue(s) required for the propagation of feature annotation.</text>
</comment>
<evidence type="ECO:0000256" key="14">
    <source>
        <dbReference type="HAMAP-Rule" id="MF_01849"/>
    </source>
</evidence>
<dbReference type="FunFam" id="3.20.20.70:FF:000014">
    <property type="entry name" value="Probable dual-specificity RNA methyltransferase RlmN"/>
    <property type="match status" value="1"/>
</dbReference>
<evidence type="ECO:0000256" key="4">
    <source>
        <dbReference type="ARBA" id="ARBA00022490"/>
    </source>
</evidence>
<keyword evidence="12 14" id="KW-0411">Iron-sulfur</keyword>
<reference evidence="16 17" key="1">
    <citation type="submission" date="2009-06" db="EMBL/GenBank/DDBJ databases">
        <title>Complete sequence of Desulfovibrio salexigens DSM 2638.</title>
        <authorList>
            <consortium name="US DOE Joint Genome Institute"/>
            <person name="Lucas S."/>
            <person name="Copeland A."/>
            <person name="Lapidus A."/>
            <person name="Glavina del Rio T."/>
            <person name="Tice H."/>
            <person name="Bruce D."/>
            <person name="Goodwin L."/>
            <person name="Pitluck S."/>
            <person name="Munk A.C."/>
            <person name="Brettin T."/>
            <person name="Detter J.C."/>
            <person name="Han C."/>
            <person name="Tapia R."/>
            <person name="Larimer F."/>
            <person name="Land M."/>
            <person name="Hauser L."/>
            <person name="Kyrpides N."/>
            <person name="Anderson I."/>
            <person name="Wall J.D."/>
            <person name="Arkin A.P."/>
            <person name="Dehal P."/>
            <person name="Chivian D."/>
            <person name="Giles B."/>
            <person name="Hazen T.C."/>
        </authorList>
    </citation>
    <scope>NUCLEOTIDE SEQUENCE [LARGE SCALE GENOMIC DNA]</scope>
    <source>
        <strain evidence="17">ATCC 14822 / DSM 2638 / NCIMB 8403 / VKM B-1763</strain>
    </source>
</reference>
<evidence type="ECO:0000313" key="16">
    <source>
        <dbReference type="EMBL" id="ACS78170.1"/>
    </source>
</evidence>
<keyword evidence="10 14" id="KW-0479">Metal-binding</keyword>
<keyword evidence="3 14" id="KW-0004">4Fe-4S</keyword>
<feature type="binding site" evidence="14">
    <location>
        <position position="298"/>
    </location>
    <ligand>
        <name>S-adenosyl-L-methionine</name>
        <dbReference type="ChEBI" id="CHEBI:59789"/>
    </ligand>
</feature>
<dbReference type="GO" id="GO:0070040">
    <property type="term" value="F:rRNA (adenine(2503)-C2-)-methyltransferase activity"/>
    <property type="evidence" value="ECO:0007669"/>
    <property type="project" value="UniProtKB-UniRule"/>
</dbReference>
<protein>
    <recommendedName>
        <fullName evidence="14">Probable dual-specificity RNA methyltransferase RlmN</fullName>
        <ecNumber evidence="14">2.1.1.192</ecNumber>
    </recommendedName>
    <alternativeName>
        <fullName evidence="14">23S rRNA (adenine(2503)-C(2))-methyltransferase</fullName>
    </alternativeName>
    <alternativeName>
        <fullName evidence="14">23S rRNA m2A2503 methyltransferase</fullName>
    </alternativeName>
    <alternativeName>
        <fullName evidence="14">Ribosomal RNA large subunit methyltransferase N</fullName>
    </alternativeName>
    <alternativeName>
        <fullName evidence="14">tRNA (adenine(37)-C(2))-methyltransferase</fullName>
    </alternativeName>
    <alternativeName>
        <fullName evidence="14">tRNA m2A37 methyltransferase</fullName>
    </alternativeName>
</protein>
<keyword evidence="5 14" id="KW-0698">rRNA processing</keyword>
<keyword evidence="6 14" id="KW-0489">Methyltransferase</keyword>
<dbReference type="SFLD" id="SFLDF00275">
    <property type="entry name" value="adenosine_C2_methyltransferase"/>
    <property type="match status" value="1"/>
</dbReference>
<comment type="miscellaneous">
    <text evidence="14">Reaction proceeds by a ping-pong mechanism involving intermediate methylation of a conserved cysteine residue.</text>
</comment>
<dbReference type="AlphaFoldDB" id="C6BV33"/>
<evidence type="ECO:0000256" key="10">
    <source>
        <dbReference type="ARBA" id="ARBA00022723"/>
    </source>
</evidence>
<feature type="domain" description="Radical SAM core" evidence="15">
    <location>
        <begin position="103"/>
        <end position="336"/>
    </location>
</feature>
<gene>
    <name evidence="14" type="primary">rlmN</name>
    <name evidence="16" type="ordered locus">Desal_0099</name>
</gene>
<comment type="similarity">
    <text evidence="2 14">Belongs to the radical SAM superfamily. RlmN family.</text>
</comment>
<keyword evidence="9 14" id="KW-0819">tRNA processing</keyword>
<feature type="binding site" evidence="14">
    <location>
        <position position="117"/>
    </location>
    <ligand>
        <name>[4Fe-4S] cluster</name>
        <dbReference type="ChEBI" id="CHEBI:49883"/>
        <note>4Fe-4S-S-AdoMet</note>
    </ligand>
</feature>
<dbReference type="InterPro" id="IPR058240">
    <property type="entry name" value="rSAM_sf"/>
</dbReference>
<evidence type="ECO:0000256" key="6">
    <source>
        <dbReference type="ARBA" id="ARBA00022603"/>
    </source>
</evidence>
<dbReference type="PANTHER" id="PTHR30544">
    <property type="entry name" value="23S RRNA METHYLTRANSFERASE"/>
    <property type="match status" value="1"/>
</dbReference>
<comment type="subcellular location">
    <subcellularLocation>
        <location evidence="1 14">Cytoplasm</location>
    </subcellularLocation>
</comment>
<feature type="binding site" evidence="14">
    <location>
        <position position="121"/>
    </location>
    <ligand>
        <name>[4Fe-4S] cluster</name>
        <dbReference type="ChEBI" id="CHEBI:49883"/>
        <note>4Fe-4S-S-AdoMet</note>
    </ligand>
</feature>
<keyword evidence="17" id="KW-1185">Reference proteome</keyword>
<dbReference type="Pfam" id="PF21016">
    <property type="entry name" value="RlmN_N"/>
    <property type="match status" value="1"/>
</dbReference>
<dbReference type="EMBL" id="CP001649">
    <property type="protein sequence ID" value="ACS78170.1"/>
    <property type="molecule type" value="Genomic_DNA"/>
</dbReference>
<dbReference type="InterPro" id="IPR027492">
    <property type="entry name" value="RNA_MTrfase_RlmN"/>
</dbReference>
<evidence type="ECO:0000256" key="9">
    <source>
        <dbReference type="ARBA" id="ARBA00022694"/>
    </source>
</evidence>
<feature type="binding site" evidence="14">
    <location>
        <position position="124"/>
    </location>
    <ligand>
        <name>[4Fe-4S] cluster</name>
        <dbReference type="ChEBI" id="CHEBI:49883"/>
        <note>4Fe-4S-S-AdoMet</note>
    </ligand>
</feature>
<dbReference type="GO" id="GO:0005737">
    <property type="term" value="C:cytoplasm"/>
    <property type="evidence" value="ECO:0007669"/>
    <property type="project" value="UniProtKB-SubCell"/>
</dbReference>
<dbReference type="Proteomes" id="UP000002601">
    <property type="component" value="Chromosome"/>
</dbReference>
<feature type="binding site" evidence="14">
    <location>
        <begin position="222"/>
        <end position="224"/>
    </location>
    <ligand>
        <name>S-adenosyl-L-methionine</name>
        <dbReference type="ChEBI" id="CHEBI:59789"/>
    </ligand>
</feature>
<organism evidence="16 17">
    <name type="scientific">Maridesulfovibrio salexigens (strain ATCC 14822 / DSM 2638 / NCIMB 8403 / VKM B-1763)</name>
    <name type="common">Desulfovibrio salexigens</name>
    <dbReference type="NCBI Taxonomy" id="526222"/>
    <lineage>
        <taxon>Bacteria</taxon>
        <taxon>Pseudomonadati</taxon>
        <taxon>Thermodesulfobacteriota</taxon>
        <taxon>Desulfovibrionia</taxon>
        <taxon>Desulfovibrionales</taxon>
        <taxon>Desulfovibrionaceae</taxon>
        <taxon>Maridesulfovibrio</taxon>
    </lineage>
</organism>
<evidence type="ECO:0000256" key="13">
    <source>
        <dbReference type="ARBA" id="ARBA00023157"/>
    </source>
</evidence>
<evidence type="ECO:0000256" key="1">
    <source>
        <dbReference type="ARBA" id="ARBA00004496"/>
    </source>
</evidence>
<dbReference type="GO" id="GO:0070475">
    <property type="term" value="P:rRNA base methylation"/>
    <property type="evidence" value="ECO:0007669"/>
    <property type="project" value="UniProtKB-UniRule"/>
</dbReference>
<evidence type="ECO:0000313" key="17">
    <source>
        <dbReference type="Proteomes" id="UP000002601"/>
    </source>
</evidence>
<name>C6BV33_MARSD</name>
<evidence type="ECO:0000256" key="8">
    <source>
        <dbReference type="ARBA" id="ARBA00022691"/>
    </source>
</evidence>
<dbReference type="InterPro" id="IPR040072">
    <property type="entry name" value="Methyltransferase_A"/>
</dbReference>
<evidence type="ECO:0000256" key="12">
    <source>
        <dbReference type="ARBA" id="ARBA00023014"/>
    </source>
</evidence>
<dbReference type="GO" id="GO:0046872">
    <property type="term" value="F:metal ion binding"/>
    <property type="evidence" value="ECO:0007669"/>
    <property type="project" value="UniProtKB-KW"/>
</dbReference>
<dbReference type="InterPro" id="IPR007197">
    <property type="entry name" value="rSAM"/>
</dbReference>
<dbReference type="SUPFAM" id="SSF102114">
    <property type="entry name" value="Radical SAM enzymes"/>
    <property type="match status" value="1"/>
</dbReference>
<dbReference type="CDD" id="cd01335">
    <property type="entry name" value="Radical_SAM"/>
    <property type="match status" value="1"/>
</dbReference>
<dbReference type="NCBIfam" id="TIGR00048">
    <property type="entry name" value="rRNA_mod_RlmN"/>
    <property type="match status" value="1"/>
</dbReference>
<comment type="function">
    <text evidence="14">Specifically methylates position 2 of adenine 2503 in 23S rRNA and position 2 of adenine 37 in tRNAs.</text>
</comment>
<evidence type="ECO:0000256" key="5">
    <source>
        <dbReference type="ARBA" id="ARBA00022552"/>
    </source>
</evidence>
<keyword evidence="13 14" id="KW-1015">Disulfide bond</keyword>
<dbReference type="InterPro" id="IPR013785">
    <property type="entry name" value="Aldolase_TIM"/>
</dbReference>
<feature type="binding site" evidence="14">
    <location>
        <begin position="168"/>
        <end position="169"/>
    </location>
    <ligand>
        <name>S-adenosyl-L-methionine</name>
        <dbReference type="ChEBI" id="CHEBI:59789"/>
    </ligand>
</feature>
<keyword evidence="4 14" id="KW-0963">Cytoplasm</keyword>
<dbReference type="InterPro" id="IPR004383">
    <property type="entry name" value="rRNA_lsu_MTrfase_RlmN/Cfr"/>
</dbReference>
<dbReference type="Pfam" id="PF04055">
    <property type="entry name" value="Radical_SAM"/>
    <property type="match status" value="1"/>
</dbReference>
<dbReference type="HAMAP" id="MF_01849">
    <property type="entry name" value="RNA_methyltr_RlmN"/>
    <property type="match status" value="1"/>
</dbReference>
<keyword evidence="7 14" id="KW-0808">Transferase</keyword>
<dbReference type="PANTHER" id="PTHR30544:SF5">
    <property type="entry name" value="RADICAL SAM CORE DOMAIN-CONTAINING PROTEIN"/>
    <property type="match status" value="1"/>
</dbReference>
<evidence type="ECO:0000256" key="2">
    <source>
        <dbReference type="ARBA" id="ARBA00007544"/>
    </source>
</evidence>
<dbReference type="PROSITE" id="PS51918">
    <property type="entry name" value="RADICAL_SAM"/>
    <property type="match status" value="1"/>
</dbReference>
<dbReference type="PIRSF" id="PIRSF006004">
    <property type="entry name" value="CHP00048"/>
    <property type="match status" value="1"/>
</dbReference>
<dbReference type="GO" id="GO:0019843">
    <property type="term" value="F:rRNA binding"/>
    <property type="evidence" value="ECO:0007669"/>
    <property type="project" value="UniProtKB-UniRule"/>
</dbReference>
<comment type="cofactor">
    <cofactor evidence="14">
        <name>[4Fe-4S] cluster</name>
        <dbReference type="ChEBI" id="CHEBI:49883"/>
    </cofactor>
    <text evidence="14">Binds 1 [4Fe-4S] cluster. The cluster is coordinated with 3 cysteines and an exchangeable S-adenosyl-L-methionine.</text>
</comment>
<keyword evidence="8 14" id="KW-0949">S-adenosyl-L-methionine</keyword>
<dbReference type="GO" id="GO:0000049">
    <property type="term" value="F:tRNA binding"/>
    <property type="evidence" value="ECO:0007669"/>
    <property type="project" value="UniProtKB-UniRule"/>
</dbReference>
<dbReference type="Gene3D" id="3.20.20.70">
    <property type="entry name" value="Aldolase class I"/>
    <property type="match status" value="1"/>
</dbReference>
<dbReference type="EC" id="2.1.1.192" evidence="14"/>
<dbReference type="KEGG" id="dsa:Desal_0099"/>
<sequence length="351" mass="39840">MSDNNKMIDILDLEYSELESFVSQELKAPRFRTDQIWQWLWQKGVEDFDSMTNLAKNLRDELKAKAVINHPQVDVVQTSKDGTIKLLLRLKDGALVETVLIPMEGRYTQCLSTQVGCAMACTFCNTGLMGFERNMSMSEMLGQVLAGRKYLRENNLDPLKNLVFMGMGEPLLNLDNLIRTLRNLNNQDGLSFVPRRITVSSVGFVKQLEELGKTGLTLPAISLHAPTQELREKIMPKAAKTHIEDLLAAMDRFPLKPREKVTYEYLLLGGVNDSIEHAKQLVKLLGHRRCKVNLIAYNPGDEPLYKAPTREKVLAFEKYLWDKKITATIRRSMGQDIKAACGQLKADQQKK</sequence>
<comment type="catalytic activity">
    <reaction evidence="14">
        <text>adenosine(37) in tRNA + 2 reduced [2Fe-2S]-[ferredoxin] + 2 S-adenosyl-L-methionine = 2-methyladenosine(37) in tRNA + 5'-deoxyadenosine + L-methionine + 2 oxidized [2Fe-2S]-[ferredoxin] + S-adenosyl-L-homocysteine</text>
        <dbReference type="Rhea" id="RHEA:43332"/>
        <dbReference type="Rhea" id="RHEA-COMP:10000"/>
        <dbReference type="Rhea" id="RHEA-COMP:10001"/>
        <dbReference type="Rhea" id="RHEA-COMP:10162"/>
        <dbReference type="Rhea" id="RHEA-COMP:10485"/>
        <dbReference type="ChEBI" id="CHEBI:17319"/>
        <dbReference type="ChEBI" id="CHEBI:33737"/>
        <dbReference type="ChEBI" id="CHEBI:33738"/>
        <dbReference type="ChEBI" id="CHEBI:57844"/>
        <dbReference type="ChEBI" id="CHEBI:57856"/>
        <dbReference type="ChEBI" id="CHEBI:59789"/>
        <dbReference type="ChEBI" id="CHEBI:74411"/>
        <dbReference type="ChEBI" id="CHEBI:74497"/>
        <dbReference type="EC" id="2.1.1.192"/>
    </reaction>
</comment>
<keyword evidence="11 14" id="KW-0408">Iron</keyword>
<evidence type="ECO:0000256" key="3">
    <source>
        <dbReference type="ARBA" id="ARBA00022485"/>
    </source>
</evidence>
<dbReference type="eggNOG" id="COG0820">
    <property type="taxonomic scope" value="Bacteria"/>
</dbReference>
<dbReference type="HOGENOM" id="CLU_029101_0_0_7"/>
<dbReference type="GO" id="GO:0051539">
    <property type="term" value="F:4 iron, 4 sulfur cluster binding"/>
    <property type="evidence" value="ECO:0007669"/>
    <property type="project" value="UniProtKB-UniRule"/>
</dbReference>
<comment type="catalytic activity">
    <reaction evidence="14">
        <text>adenosine(2503) in 23S rRNA + 2 reduced [2Fe-2S]-[ferredoxin] + 2 S-adenosyl-L-methionine = 2-methyladenosine(2503) in 23S rRNA + 5'-deoxyadenosine + L-methionine + 2 oxidized [2Fe-2S]-[ferredoxin] + S-adenosyl-L-homocysteine</text>
        <dbReference type="Rhea" id="RHEA:42916"/>
        <dbReference type="Rhea" id="RHEA-COMP:10000"/>
        <dbReference type="Rhea" id="RHEA-COMP:10001"/>
        <dbReference type="Rhea" id="RHEA-COMP:10152"/>
        <dbReference type="Rhea" id="RHEA-COMP:10282"/>
        <dbReference type="ChEBI" id="CHEBI:17319"/>
        <dbReference type="ChEBI" id="CHEBI:33737"/>
        <dbReference type="ChEBI" id="CHEBI:33738"/>
        <dbReference type="ChEBI" id="CHEBI:57844"/>
        <dbReference type="ChEBI" id="CHEBI:57856"/>
        <dbReference type="ChEBI" id="CHEBI:59789"/>
        <dbReference type="ChEBI" id="CHEBI:74411"/>
        <dbReference type="ChEBI" id="CHEBI:74497"/>
        <dbReference type="EC" id="2.1.1.192"/>
    </reaction>
</comment>